<dbReference type="HOGENOM" id="CLU_2238654_0_0_1"/>
<dbReference type="GeneID" id="19878359"/>
<evidence type="ECO:0000313" key="2">
    <source>
        <dbReference type="EMBL" id="ELA48049.1"/>
    </source>
</evidence>
<accession>L2GWP2</accession>
<feature type="region of interest" description="Disordered" evidence="1">
    <location>
        <begin position="46"/>
        <end position="105"/>
    </location>
</feature>
<protein>
    <submittedName>
        <fullName evidence="2">Uncharacterized protein</fullName>
    </submittedName>
</protein>
<dbReference type="Proteomes" id="UP000011081">
    <property type="component" value="Unassembled WGS sequence"/>
</dbReference>
<reference evidence="3" key="1">
    <citation type="submission" date="2011-03" db="EMBL/GenBank/DDBJ databases">
        <title>The genome sequence of Vavraia culicis strain floridensis.</title>
        <authorList>
            <consortium name="The Broad Institute Genome Sequencing Platform"/>
            <person name="Cuomo C."/>
            <person name="Becnel J."/>
            <person name="Sanscrainte N."/>
            <person name="Young S.K."/>
            <person name="Zeng Q."/>
            <person name="Gargeya S."/>
            <person name="Fitzgerald M."/>
            <person name="Haas B."/>
            <person name="Abouelleil A."/>
            <person name="Alvarado L."/>
            <person name="Arachchi H.M."/>
            <person name="Berlin A."/>
            <person name="Chapman S.B."/>
            <person name="Gearin G."/>
            <person name="Goldberg J."/>
            <person name="Griggs A."/>
            <person name="Gujja S."/>
            <person name="Hansen M."/>
            <person name="Heiman D."/>
            <person name="Howarth C."/>
            <person name="Larimer J."/>
            <person name="Lui A."/>
            <person name="MacDonald P.J.P."/>
            <person name="McCowen C."/>
            <person name="Montmayeur A."/>
            <person name="Murphy C."/>
            <person name="Neiman D."/>
            <person name="Pearson M."/>
            <person name="Priest M."/>
            <person name="Roberts A."/>
            <person name="Saif S."/>
            <person name="Shea T."/>
            <person name="Sisk P."/>
            <person name="Stolte C."/>
            <person name="Sykes S."/>
            <person name="Wortman J."/>
            <person name="Nusbaum C."/>
            <person name="Birren B."/>
        </authorList>
    </citation>
    <scope>NUCLEOTIDE SEQUENCE [LARGE SCALE GENOMIC DNA]</scope>
    <source>
        <strain evidence="3">floridensis</strain>
    </source>
</reference>
<keyword evidence="3" id="KW-1185">Reference proteome</keyword>
<feature type="compositionally biased region" description="Polar residues" evidence="1">
    <location>
        <begin position="68"/>
        <end position="105"/>
    </location>
</feature>
<sequence>MCRVSNQSMDGKTEKRIMKLRNELDKVYKSVDDFFEKCTGKVAKSDDSCQKRGFARHNSKSFGPKAGSGTQPASEVQSVIDHSNDLAQISIPNPDSSTAGNAPDS</sequence>
<name>L2GWP2_VAVCU</name>
<organism evidence="2 3">
    <name type="scientific">Vavraia culicis (isolate floridensis)</name>
    <name type="common">Microsporidian parasite</name>
    <dbReference type="NCBI Taxonomy" id="948595"/>
    <lineage>
        <taxon>Eukaryota</taxon>
        <taxon>Fungi</taxon>
        <taxon>Fungi incertae sedis</taxon>
        <taxon>Microsporidia</taxon>
        <taxon>Pleistophoridae</taxon>
        <taxon>Vavraia</taxon>
    </lineage>
</organism>
<evidence type="ECO:0000256" key="1">
    <source>
        <dbReference type="SAM" id="MobiDB-lite"/>
    </source>
</evidence>
<evidence type="ECO:0000313" key="3">
    <source>
        <dbReference type="Proteomes" id="UP000011081"/>
    </source>
</evidence>
<dbReference type="AlphaFoldDB" id="L2GWP2"/>
<proteinExistence type="predicted"/>
<dbReference type="VEuPathDB" id="MicrosporidiaDB:VCUG_00472"/>
<gene>
    <name evidence="2" type="ORF">VCUG_00472</name>
</gene>
<dbReference type="EMBL" id="GL877408">
    <property type="protein sequence ID" value="ELA48049.1"/>
    <property type="molecule type" value="Genomic_DNA"/>
</dbReference>
<dbReference type="RefSeq" id="XP_008073494.1">
    <property type="nucleotide sequence ID" value="XM_008075303.1"/>
</dbReference>
<dbReference type="InParanoid" id="L2GWP2"/>